<evidence type="ECO:0000313" key="2">
    <source>
        <dbReference type="EMBL" id="MBB4931835.1"/>
    </source>
</evidence>
<name>A0A7W7RH81_9ACTN</name>
<gene>
    <name evidence="2" type="ORF">F4561_002655</name>
</gene>
<dbReference type="Proteomes" id="UP000523007">
    <property type="component" value="Unassembled WGS sequence"/>
</dbReference>
<dbReference type="EMBL" id="JACHJT010000001">
    <property type="protein sequence ID" value="MBB4931835.1"/>
    <property type="molecule type" value="Genomic_DNA"/>
</dbReference>
<feature type="region of interest" description="Disordered" evidence="1">
    <location>
        <begin position="1"/>
        <end position="22"/>
    </location>
</feature>
<sequence>MTEQPIPPEHPEPPDPPACGKALDYDALDAERLAKYGPPDE</sequence>
<evidence type="ECO:0000313" key="3">
    <source>
        <dbReference type="Proteomes" id="UP000523007"/>
    </source>
</evidence>
<dbReference type="AlphaFoldDB" id="A0A7W7RH81"/>
<accession>A0A7W7RH81</accession>
<comment type="caution">
    <text evidence="2">The sequence shown here is derived from an EMBL/GenBank/DDBJ whole genome shotgun (WGS) entry which is preliminary data.</text>
</comment>
<organism evidence="2 3">
    <name type="scientific">Lipingzhangella halophila</name>
    <dbReference type="NCBI Taxonomy" id="1783352"/>
    <lineage>
        <taxon>Bacteria</taxon>
        <taxon>Bacillati</taxon>
        <taxon>Actinomycetota</taxon>
        <taxon>Actinomycetes</taxon>
        <taxon>Streptosporangiales</taxon>
        <taxon>Nocardiopsidaceae</taxon>
        <taxon>Lipingzhangella</taxon>
    </lineage>
</organism>
<proteinExistence type="predicted"/>
<protein>
    <submittedName>
        <fullName evidence="2">Uncharacterized protein</fullName>
    </submittedName>
</protein>
<evidence type="ECO:0000256" key="1">
    <source>
        <dbReference type="SAM" id="MobiDB-lite"/>
    </source>
</evidence>
<keyword evidence="3" id="KW-1185">Reference proteome</keyword>
<reference evidence="2 3" key="1">
    <citation type="submission" date="2020-08" db="EMBL/GenBank/DDBJ databases">
        <title>Sequencing the genomes of 1000 actinobacteria strains.</title>
        <authorList>
            <person name="Klenk H.-P."/>
        </authorList>
    </citation>
    <scope>NUCLEOTIDE SEQUENCE [LARGE SCALE GENOMIC DNA]</scope>
    <source>
        <strain evidence="2 3">DSM 102030</strain>
    </source>
</reference>
<dbReference type="RefSeq" id="WP_281384092.1">
    <property type="nucleotide sequence ID" value="NZ_JACHJT010000001.1"/>
</dbReference>